<dbReference type="PROSITE" id="PS51891">
    <property type="entry name" value="CENP_V_GFA"/>
    <property type="match status" value="1"/>
</dbReference>
<sequence>MSPPARWGGCLCGRVRYRVSGTSLYDTFCHCVPCQKATGTVAMSSTIRRRSDLEITQGRDVLKAYKDTSTDSGKPLMRNFCGECGSMLFAFPDVLDTVVGVAAGTLDDFDQWRPDTEQYCMRRAGFLEKIKDVDPSRRFTGSVRSEPEAQ</sequence>
<dbReference type="GO" id="GO:0046872">
    <property type="term" value="F:metal ion binding"/>
    <property type="evidence" value="ECO:0007669"/>
    <property type="project" value="UniProtKB-KW"/>
</dbReference>
<dbReference type="Proteomes" id="UP000803884">
    <property type="component" value="Unassembled WGS sequence"/>
</dbReference>
<dbReference type="PANTHER" id="PTHR33337">
    <property type="entry name" value="GFA DOMAIN-CONTAINING PROTEIN"/>
    <property type="match status" value="1"/>
</dbReference>
<gene>
    <name evidence="6" type="ORF">WHR41_04372</name>
</gene>
<keyword evidence="4" id="KW-0456">Lyase</keyword>
<keyword evidence="2" id="KW-0479">Metal-binding</keyword>
<dbReference type="GO" id="GO:0016846">
    <property type="term" value="F:carbon-sulfur lyase activity"/>
    <property type="evidence" value="ECO:0007669"/>
    <property type="project" value="InterPro"/>
</dbReference>
<dbReference type="SUPFAM" id="SSF51316">
    <property type="entry name" value="Mss4-like"/>
    <property type="match status" value="1"/>
</dbReference>
<keyword evidence="7" id="KW-1185">Reference proteome</keyword>
<dbReference type="InterPro" id="IPR006913">
    <property type="entry name" value="CENP-V/GFA"/>
</dbReference>
<dbReference type="InterPro" id="IPR011057">
    <property type="entry name" value="Mss4-like_sf"/>
</dbReference>
<organism evidence="6 7">
    <name type="scientific">Cladosporium halotolerans</name>
    <dbReference type="NCBI Taxonomy" id="1052096"/>
    <lineage>
        <taxon>Eukaryota</taxon>
        <taxon>Fungi</taxon>
        <taxon>Dikarya</taxon>
        <taxon>Ascomycota</taxon>
        <taxon>Pezizomycotina</taxon>
        <taxon>Dothideomycetes</taxon>
        <taxon>Dothideomycetidae</taxon>
        <taxon>Cladosporiales</taxon>
        <taxon>Cladosporiaceae</taxon>
        <taxon>Cladosporium</taxon>
    </lineage>
</organism>
<keyword evidence="3" id="KW-0862">Zinc</keyword>
<dbReference type="Pfam" id="PF04828">
    <property type="entry name" value="GFA"/>
    <property type="match status" value="1"/>
</dbReference>
<evidence type="ECO:0000256" key="3">
    <source>
        <dbReference type="ARBA" id="ARBA00022833"/>
    </source>
</evidence>
<evidence type="ECO:0000256" key="2">
    <source>
        <dbReference type="ARBA" id="ARBA00022723"/>
    </source>
</evidence>
<reference evidence="6 7" key="1">
    <citation type="journal article" date="2020" name="Microbiol. Resour. Announc.">
        <title>Draft Genome Sequence of a Cladosporium Species Isolated from the Mesophotic Ascidian Didemnum maculosum.</title>
        <authorList>
            <person name="Gioti A."/>
            <person name="Siaperas R."/>
            <person name="Nikolaivits E."/>
            <person name="Le Goff G."/>
            <person name="Ouazzani J."/>
            <person name="Kotoulas G."/>
            <person name="Topakas E."/>
        </authorList>
    </citation>
    <scope>NUCLEOTIDE SEQUENCE [LARGE SCALE GENOMIC DNA]</scope>
    <source>
        <strain evidence="6 7">TM138-S3</strain>
    </source>
</reference>
<comment type="similarity">
    <text evidence="1">Belongs to the Gfa family.</text>
</comment>
<dbReference type="PANTHER" id="PTHR33337:SF40">
    <property type="entry name" value="CENP-V_GFA DOMAIN-CONTAINING PROTEIN-RELATED"/>
    <property type="match status" value="1"/>
</dbReference>
<name>A0AB34KUN4_9PEZI</name>
<proteinExistence type="inferred from homology"/>
<dbReference type="GeneID" id="96005816"/>
<comment type="caution">
    <text evidence="6">The sequence shown here is derived from an EMBL/GenBank/DDBJ whole genome shotgun (WGS) entry which is preliminary data.</text>
</comment>
<evidence type="ECO:0000256" key="4">
    <source>
        <dbReference type="ARBA" id="ARBA00023239"/>
    </source>
</evidence>
<dbReference type="RefSeq" id="XP_069230345.1">
    <property type="nucleotide sequence ID" value="XM_069372978.1"/>
</dbReference>
<evidence type="ECO:0000259" key="5">
    <source>
        <dbReference type="PROSITE" id="PS51891"/>
    </source>
</evidence>
<evidence type="ECO:0000313" key="7">
    <source>
        <dbReference type="Proteomes" id="UP000803884"/>
    </source>
</evidence>
<feature type="domain" description="CENP-V/GFA" evidence="5">
    <location>
        <begin position="6"/>
        <end position="113"/>
    </location>
</feature>
<dbReference type="EMBL" id="JAAQHG020000011">
    <property type="protein sequence ID" value="KAL1587240.1"/>
    <property type="molecule type" value="Genomic_DNA"/>
</dbReference>
<accession>A0AB34KUN4</accession>
<dbReference type="Gene3D" id="3.90.1590.10">
    <property type="entry name" value="glutathione-dependent formaldehyde- activating enzyme (gfa)"/>
    <property type="match status" value="1"/>
</dbReference>
<evidence type="ECO:0000313" key="6">
    <source>
        <dbReference type="EMBL" id="KAL1587240.1"/>
    </source>
</evidence>
<dbReference type="AlphaFoldDB" id="A0AB34KUN4"/>
<protein>
    <recommendedName>
        <fullName evidence="5">CENP-V/GFA domain-containing protein</fullName>
    </recommendedName>
</protein>
<evidence type="ECO:0000256" key="1">
    <source>
        <dbReference type="ARBA" id="ARBA00005495"/>
    </source>
</evidence>